<dbReference type="SUPFAM" id="SSF51556">
    <property type="entry name" value="Metallo-dependent hydrolases"/>
    <property type="match status" value="1"/>
</dbReference>
<dbReference type="InterPro" id="IPR001130">
    <property type="entry name" value="TatD-like"/>
</dbReference>
<evidence type="ECO:0000256" key="4">
    <source>
        <dbReference type="ARBA" id="ARBA00022801"/>
    </source>
</evidence>
<comment type="function">
    <text evidence="6">Deoxyribonuclease which catalyzes (in vitro) the decatenation of kinetoplast DNA, which are circular DNA catenated to each other, producing linear DNA molecules. Plays an important role in chromosomal segregation and cell cycle progression during eye development probably via its DNA decatenation activity.</text>
</comment>
<gene>
    <name evidence="7" type="ORF">PEVE_00012178</name>
</gene>
<evidence type="ECO:0000313" key="8">
    <source>
        <dbReference type="Proteomes" id="UP001159427"/>
    </source>
</evidence>
<evidence type="ECO:0000256" key="1">
    <source>
        <dbReference type="ARBA" id="ARBA00009275"/>
    </source>
</evidence>
<comment type="caution">
    <text evidence="7">The sequence shown here is derived from an EMBL/GenBank/DDBJ whole genome shotgun (WGS) entry which is preliminary data.</text>
</comment>
<evidence type="ECO:0000256" key="5">
    <source>
        <dbReference type="ARBA" id="ARBA00039767"/>
    </source>
</evidence>
<dbReference type="PIRSF" id="PIRSF005902">
    <property type="entry name" value="DNase_TatD"/>
    <property type="match status" value="1"/>
</dbReference>
<evidence type="ECO:0000313" key="7">
    <source>
        <dbReference type="EMBL" id="CAH3179183.1"/>
    </source>
</evidence>
<dbReference type="Gene3D" id="3.20.20.140">
    <property type="entry name" value="Metal-dependent hydrolases"/>
    <property type="match status" value="1"/>
</dbReference>
<evidence type="ECO:0000256" key="2">
    <source>
        <dbReference type="ARBA" id="ARBA00022722"/>
    </source>
</evidence>
<evidence type="ECO:0000256" key="6">
    <source>
        <dbReference type="ARBA" id="ARBA00045223"/>
    </source>
</evidence>
<dbReference type="EMBL" id="CALNXI010001895">
    <property type="protein sequence ID" value="CAH3179183.1"/>
    <property type="molecule type" value="Genomic_DNA"/>
</dbReference>
<dbReference type="CDD" id="cd01310">
    <property type="entry name" value="TatD_DNAse"/>
    <property type="match status" value="1"/>
</dbReference>
<dbReference type="PANTHER" id="PTHR10060:SF15">
    <property type="entry name" value="DEOXYRIBONUCLEASE TATDN1"/>
    <property type="match status" value="1"/>
</dbReference>
<dbReference type="Proteomes" id="UP001159427">
    <property type="component" value="Unassembled WGS sequence"/>
</dbReference>
<dbReference type="InterPro" id="IPR050891">
    <property type="entry name" value="TatD-type_Hydrolase"/>
</dbReference>
<dbReference type="PANTHER" id="PTHR10060">
    <property type="entry name" value="TATD FAMILY DEOXYRIBONUCLEASE"/>
    <property type="match status" value="1"/>
</dbReference>
<keyword evidence="2" id="KW-0540">Nuclease</keyword>
<keyword evidence="4" id="KW-0378">Hydrolase</keyword>
<reference evidence="7 8" key="1">
    <citation type="submission" date="2022-05" db="EMBL/GenBank/DDBJ databases">
        <authorList>
            <consortium name="Genoscope - CEA"/>
            <person name="William W."/>
        </authorList>
    </citation>
    <scope>NUCLEOTIDE SEQUENCE [LARGE SCALE GENOMIC DNA]</scope>
</reference>
<dbReference type="Pfam" id="PF01026">
    <property type="entry name" value="TatD_DNase"/>
    <property type="match status" value="1"/>
</dbReference>
<accession>A0ABN8RJU0</accession>
<proteinExistence type="inferred from homology"/>
<keyword evidence="8" id="KW-1185">Reference proteome</keyword>
<keyword evidence="3" id="KW-0479">Metal-binding</keyword>
<protein>
    <recommendedName>
        <fullName evidence="5">Deoxyribonuclease TATDN1</fullName>
    </recommendedName>
</protein>
<sequence length="306" mass="34585">MISKMATAGLLRFIDIGVNLTDSMFKGIYHGKKAHEDDFVEVLKRATDTGVEKMIITAGNLTESQNALELARTNASFHCTVGCHPTRCSEFEQDGLDPSDYLHQLITIVQDNKGKVVAVGECGLDYDRTHFCPKEIQLKYFEKQFQLAEETKLPMFLHSRSAHQDFIDIIRRNRDRFVGGVAHCFTGTKEEAADYLDQGLYIGITGCSLKTEENIEAMKSIPTDRLLLETDAPWCDIRPTHAGFKYIKTKFETKKKEKWEKGLCVKERNEPANIVQVLEVVAGCRGEDVESLAQSVYENTLNLFFS</sequence>
<evidence type="ECO:0000256" key="3">
    <source>
        <dbReference type="ARBA" id="ARBA00022723"/>
    </source>
</evidence>
<name>A0ABN8RJU0_9CNID</name>
<organism evidence="7 8">
    <name type="scientific">Porites evermanni</name>
    <dbReference type="NCBI Taxonomy" id="104178"/>
    <lineage>
        <taxon>Eukaryota</taxon>
        <taxon>Metazoa</taxon>
        <taxon>Cnidaria</taxon>
        <taxon>Anthozoa</taxon>
        <taxon>Hexacorallia</taxon>
        <taxon>Scleractinia</taxon>
        <taxon>Fungiina</taxon>
        <taxon>Poritidae</taxon>
        <taxon>Porites</taxon>
    </lineage>
</organism>
<dbReference type="InterPro" id="IPR032466">
    <property type="entry name" value="Metal_Hydrolase"/>
</dbReference>
<comment type="similarity">
    <text evidence="1">Belongs to the metallo-dependent hydrolases superfamily. TatD-type hydrolase family.</text>
</comment>